<dbReference type="InterPro" id="IPR000547">
    <property type="entry name" value="Clathrin_H-chain/VPS_repeat"/>
</dbReference>
<dbReference type="OMA" id="EEYCNQV"/>
<dbReference type="Pfam" id="PF00780">
    <property type="entry name" value="CNH"/>
    <property type="match status" value="1"/>
</dbReference>
<proteinExistence type="inferred from homology"/>
<dbReference type="InParanoid" id="F6Q2U2"/>
<comment type="similarity">
    <text evidence="3">Belongs to the VAM6/VPS39 family.</text>
</comment>
<dbReference type="GO" id="GO:0005737">
    <property type="term" value="C:cytoplasm"/>
    <property type="evidence" value="ECO:0000318"/>
    <property type="project" value="GO_Central"/>
</dbReference>
<dbReference type="Ensembl" id="ENSCINT00000013314.3">
    <property type="protein sequence ID" value="ENSCINP00000013314.3"/>
    <property type="gene ID" value="ENSCING00000006468.3"/>
</dbReference>
<reference evidence="6" key="3">
    <citation type="submission" date="2025-09" db="UniProtKB">
        <authorList>
            <consortium name="Ensembl"/>
        </authorList>
    </citation>
    <scope>IDENTIFICATION</scope>
</reference>
<dbReference type="AlphaFoldDB" id="F6Q2U2"/>
<dbReference type="Pfam" id="PF10367">
    <property type="entry name" value="zf-Vps39_C"/>
    <property type="match status" value="1"/>
</dbReference>
<dbReference type="GO" id="GO:0016020">
    <property type="term" value="C:membrane"/>
    <property type="evidence" value="ECO:0000318"/>
    <property type="project" value="GO_Central"/>
</dbReference>
<dbReference type="InterPro" id="IPR001180">
    <property type="entry name" value="CNH_dom"/>
</dbReference>
<keyword evidence="7" id="KW-1185">Reference proteome</keyword>
<feature type="domain" description="CNH" evidence="5">
    <location>
        <begin position="15"/>
        <end position="291"/>
    </location>
</feature>
<dbReference type="PROSITE" id="PS50219">
    <property type="entry name" value="CNH"/>
    <property type="match status" value="1"/>
</dbReference>
<reference evidence="6" key="2">
    <citation type="submission" date="2025-08" db="UniProtKB">
        <authorList>
            <consortium name="Ensembl"/>
        </authorList>
    </citation>
    <scope>IDENTIFICATION</scope>
</reference>
<dbReference type="InterPro" id="IPR019453">
    <property type="entry name" value="VPS39/TGFA1_Znf"/>
</dbReference>
<name>F6Q2U2_CIOIN</name>
<dbReference type="FunCoup" id="F6Q2U2">
    <property type="interactions" value="958"/>
</dbReference>
<evidence type="ECO:0000256" key="3">
    <source>
        <dbReference type="ARBA" id="ARBA00038201"/>
    </source>
</evidence>
<dbReference type="GO" id="GO:0006886">
    <property type="term" value="P:intracellular protein transport"/>
    <property type="evidence" value="ECO:0007669"/>
    <property type="project" value="UniProtKB-UniRule"/>
</dbReference>
<feature type="repeat" description="CHCR" evidence="4">
    <location>
        <begin position="565"/>
        <end position="737"/>
    </location>
</feature>
<dbReference type="Proteomes" id="UP000008144">
    <property type="component" value="Unassembled WGS sequence"/>
</dbReference>
<dbReference type="InterPro" id="IPR036322">
    <property type="entry name" value="WD40_repeat_dom_sf"/>
</dbReference>
<evidence type="ECO:0000259" key="5">
    <source>
        <dbReference type="PROSITE" id="PS50219"/>
    </source>
</evidence>
<reference evidence="7" key="1">
    <citation type="journal article" date="2002" name="Science">
        <title>The draft genome of Ciona intestinalis: insights into chordate and vertebrate origins.</title>
        <authorList>
            <person name="Dehal P."/>
            <person name="Satou Y."/>
            <person name="Campbell R.K."/>
            <person name="Chapman J."/>
            <person name="Degnan B."/>
            <person name="De Tomaso A."/>
            <person name="Davidson B."/>
            <person name="Di Gregorio A."/>
            <person name="Gelpke M."/>
            <person name="Goodstein D.M."/>
            <person name="Harafuji N."/>
            <person name="Hastings K.E."/>
            <person name="Ho I."/>
            <person name="Hotta K."/>
            <person name="Huang W."/>
            <person name="Kawashima T."/>
            <person name="Lemaire P."/>
            <person name="Martinez D."/>
            <person name="Meinertzhagen I.A."/>
            <person name="Necula S."/>
            <person name="Nonaka M."/>
            <person name="Putnam N."/>
            <person name="Rash S."/>
            <person name="Saiga H."/>
            <person name="Satake M."/>
            <person name="Terry A."/>
            <person name="Yamada L."/>
            <person name="Wang H.G."/>
            <person name="Awazu S."/>
            <person name="Azumi K."/>
            <person name="Boore J."/>
            <person name="Branno M."/>
            <person name="Chin-Bow S."/>
            <person name="DeSantis R."/>
            <person name="Doyle S."/>
            <person name="Francino P."/>
            <person name="Keys D.N."/>
            <person name="Haga S."/>
            <person name="Hayashi H."/>
            <person name="Hino K."/>
            <person name="Imai K.S."/>
            <person name="Inaba K."/>
            <person name="Kano S."/>
            <person name="Kobayashi K."/>
            <person name="Kobayashi M."/>
            <person name="Lee B.I."/>
            <person name="Makabe K.W."/>
            <person name="Manohar C."/>
            <person name="Matassi G."/>
            <person name="Medina M."/>
            <person name="Mochizuki Y."/>
            <person name="Mount S."/>
            <person name="Morishita T."/>
            <person name="Miura S."/>
            <person name="Nakayama A."/>
            <person name="Nishizaka S."/>
            <person name="Nomoto H."/>
            <person name="Ohta F."/>
            <person name="Oishi K."/>
            <person name="Rigoutsos I."/>
            <person name="Sano M."/>
            <person name="Sasaki A."/>
            <person name="Sasakura Y."/>
            <person name="Shoguchi E."/>
            <person name="Shin-i T."/>
            <person name="Spagnuolo A."/>
            <person name="Stainier D."/>
            <person name="Suzuki M.M."/>
            <person name="Tassy O."/>
            <person name="Takatori N."/>
            <person name="Tokuoka M."/>
            <person name="Yagi K."/>
            <person name="Yoshizaki F."/>
            <person name="Wada S."/>
            <person name="Zhang C."/>
            <person name="Hyatt P.D."/>
            <person name="Larimer F."/>
            <person name="Detter C."/>
            <person name="Doggett N."/>
            <person name="Glavina T."/>
            <person name="Hawkins T."/>
            <person name="Richardson P."/>
            <person name="Lucas S."/>
            <person name="Kohara Y."/>
            <person name="Levine M."/>
            <person name="Satoh N."/>
            <person name="Rokhsar D.S."/>
        </authorList>
    </citation>
    <scope>NUCLEOTIDE SEQUENCE [LARGE SCALE GENOMIC DNA]</scope>
</reference>
<evidence type="ECO:0000313" key="6">
    <source>
        <dbReference type="Ensembl" id="ENSCINP00000013314.3"/>
    </source>
</evidence>
<evidence type="ECO:0000256" key="1">
    <source>
        <dbReference type="ARBA" id="ARBA00004184"/>
    </source>
</evidence>
<dbReference type="InterPro" id="IPR019452">
    <property type="entry name" value="VPS39/TGF_beta_rcpt-assoc_1"/>
</dbReference>
<dbReference type="PANTHER" id="PTHR12894">
    <property type="entry name" value="CNH DOMAIN CONTAINING"/>
    <property type="match status" value="1"/>
</dbReference>
<evidence type="ECO:0000256" key="4">
    <source>
        <dbReference type="PROSITE-ProRule" id="PRU01006"/>
    </source>
</evidence>
<dbReference type="PROSITE" id="PS50236">
    <property type="entry name" value="CHCR"/>
    <property type="match status" value="1"/>
</dbReference>
<dbReference type="Pfam" id="PF10366">
    <property type="entry name" value="Vps39_1"/>
    <property type="match status" value="1"/>
</dbReference>
<protein>
    <recommendedName>
        <fullName evidence="5">CNH domain-containing protein</fullName>
    </recommendedName>
</protein>
<dbReference type="STRING" id="7719.ENSCINP00000013314"/>
<dbReference type="PANTHER" id="PTHR12894:SF49">
    <property type="entry name" value="VAM6_VPS39-LIKE PROTEIN"/>
    <property type="match status" value="1"/>
</dbReference>
<evidence type="ECO:0000313" key="7">
    <source>
        <dbReference type="Proteomes" id="UP000008144"/>
    </source>
</evidence>
<keyword evidence="2" id="KW-0472">Membrane</keyword>
<comment type="subcellular location">
    <subcellularLocation>
        <location evidence="1">Endomembrane system</location>
        <topology evidence="1">Peripheral membrane protein</topology>
    </subcellularLocation>
</comment>
<organism evidence="6 7">
    <name type="scientific">Ciona intestinalis</name>
    <name type="common">Transparent sea squirt</name>
    <name type="synonym">Ascidia intestinalis</name>
    <dbReference type="NCBI Taxonomy" id="7719"/>
    <lineage>
        <taxon>Eukaryota</taxon>
        <taxon>Metazoa</taxon>
        <taxon>Chordata</taxon>
        <taxon>Tunicata</taxon>
        <taxon>Ascidiacea</taxon>
        <taxon>Phlebobranchia</taxon>
        <taxon>Cionidae</taxon>
        <taxon>Ciona</taxon>
    </lineage>
</organism>
<dbReference type="GO" id="GO:0012505">
    <property type="term" value="C:endomembrane system"/>
    <property type="evidence" value="ECO:0007669"/>
    <property type="project" value="UniProtKB-SubCell"/>
</dbReference>
<dbReference type="GeneTree" id="ENSGT00530000063596"/>
<dbReference type="HOGENOM" id="CLU_004190_1_1_1"/>
<dbReference type="InterPro" id="IPR032914">
    <property type="entry name" value="Vam6/VPS39/TRAP1"/>
</dbReference>
<accession>F6Q2U2</accession>
<dbReference type="SUPFAM" id="SSF50978">
    <property type="entry name" value="WD40 repeat-like"/>
    <property type="match status" value="1"/>
</dbReference>
<dbReference type="GO" id="GO:0006914">
    <property type="term" value="P:autophagy"/>
    <property type="evidence" value="ECO:0000318"/>
    <property type="project" value="GO_Central"/>
</dbReference>
<dbReference type="GO" id="GO:0034058">
    <property type="term" value="P:endosomal vesicle fusion"/>
    <property type="evidence" value="ECO:0000318"/>
    <property type="project" value="GO_Central"/>
</dbReference>
<sequence>MHDAYEAIPILERLPLAIESIAFYGEWKLLVGTKPGHLLVYNVRGKPGGSPSHIETLLERTNRSFSKKPIQQLYVSPEFKIIISLSDGLVSVHDIHTYQLITSMQRAKGASMFAADLEEKVSLRGDAAYALRLSVAVKRKLQIYFWKNHDFIQLHNDITLPEPPKSMAWCKDSICFGFKRDFYFVKLDGNSLLQELFPTGKSMEPVIGKIGSDQLILLKDETSVFINSEGEVVNKNSFVWSDVPLAVESEEPYVLGILPKYVEIRTLHPKRLIQSIELQKPRMVTSWRQWTFIASTTHIWSLSKVPVETQIEQLLPNKEFELALQLAVIKKSCTEGHNENRIRHIQKLLAFDQFCRFQFNEALKTFATLNIDTSQIIGLFPNLLPSGYQKNLKYPGEVPAMKPDVLDNGLLVLIEYLTQKRNETVSIVTQQLPVVYPMVEGNSTISSKRQLLQIIDTTLLKCYLKTNDALVAPLLRLPDNNCHVEEAERVLKQWNKQRELIELYRKKGLHRKALNLLLQESQKVKKPENQENMIEYLQHLGQKHLDLIFHFSPGILKQNPIEGLKIFTADLAEVESLPRKKVLDFLYGVSKKLVLAYLEHVVYECNDETPEFHNRLATSYKDCVLELMEEYFKSNNEDKGPVELQETRNKLLSFLEISSHYEAGRILHEFPNNKLTEERAILLGRLGRYEQALALYAHTLKDPLKAEEYCHKVYDQDPTANKDIFIHLLKMYLQPKSTTDKQFQFTPTMNLHAALRVMYEHSNKMEPAKALELLPDDVIVSNIQVFIKKVLENQTEKKHKAQVLNSLMVSESHQVHEQRIFHESNKCVITEDRACRVCRKKIGVSAFARFPNDVVLHYFCCKDKNIQPIVS</sequence>
<evidence type="ECO:0000256" key="2">
    <source>
        <dbReference type="ARBA" id="ARBA00023136"/>
    </source>
</evidence>